<dbReference type="AlphaFoldDB" id="A0A2M3ZX83"/>
<sequence length="75" mass="9018">MNQRWRCHSFWCRLLFKLITLTPRRCPAFHWRYCHCLFVRKVFLPGNQSTNCITRCNSADLLLSMGPRFLAIQRS</sequence>
<organism evidence="2">
    <name type="scientific">Anopheles braziliensis</name>
    <dbReference type="NCBI Taxonomy" id="58242"/>
    <lineage>
        <taxon>Eukaryota</taxon>
        <taxon>Metazoa</taxon>
        <taxon>Ecdysozoa</taxon>
        <taxon>Arthropoda</taxon>
        <taxon>Hexapoda</taxon>
        <taxon>Insecta</taxon>
        <taxon>Pterygota</taxon>
        <taxon>Neoptera</taxon>
        <taxon>Endopterygota</taxon>
        <taxon>Diptera</taxon>
        <taxon>Nematocera</taxon>
        <taxon>Culicoidea</taxon>
        <taxon>Culicidae</taxon>
        <taxon>Anophelinae</taxon>
        <taxon>Anopheles</taxon>
    </lineage>
</organism>
<feature type="signal peptide" evidence="1">
    <location>
        <begin position="1"/>
        <end position="28"/>
    </location>
</feature>
<dbReference type="EMBL" id="GGFM01012368">
    <property type="protein sequence ID" value="MBW33119.1"/>
    <property type="molecule type" value="Transcribed_RNA"/>
</dbReference>
<accession>A0A2M3ZX83</accession>
<keyword evidence="1" id="KW-0732">Signal</keyword>
<protein>
    <submittedName>
        <fullName evidence="2">Putative secreted peptide</fullName>
    </submittedName>
</protein>
<proteinExistence type="predicted"/>
<reference evidence="2" key="1">
    <citation type="submission" date="2018-01" db="EMBL/GenBank/DDBJ databases">
        <title>An insight into the sialome of Amazonian anophelines.</title>
        <authorList>
            <person name="Ribeiro J.M."/>
            <person name="Scarpassa V."/>
            <person name="Calvo E."/>
        </authorList>
    </citation>
    <scope>NUCLEOTIDE SEQUENCE</scope>
    <source>
        <tissue evidence="2">Salivary glands</tissue>
    </source>
</reference>
<feature type="chain" id="PRO_5014662981" evidence="1">
    <location>
        <begin position="29"/>
        <end position="75"/>
    </location>
</feature>
<name>A0A2M3ZX83_9DIPT</name>
<evidence type="ECO:0000256" key="1">
    <source>
        <dbReference type="SAM" id="SignalP"/>
    </source>
</evidence>
<evidence type="ECO:0000313" key="2">
    <source>
        <dbReference type="EMBL" id="MBW33119.1"/>
    </source>
</evidence>